<evidence type="ECO:0000256" key="1">
    <source>
        <dbReference type="SAM" id="MobiDB-lite"/>
    </source>
</evidence>
<name>G0MX38_CAEBE</name>
<evidence type="ECO:0000313" key="3">
    <source>
        <dbReference type="Proteomes" id="UP000008068"/>
    </source>
</evidence>
<dbReference type="EMBL" id="GL379818">
    <property type="protein sequence ID" value="EGT46723.1"/>
    <property type="molecule type" value="Genomic_DNA"/>
</dbReference>
<evidence type="ECO:0000313" key="2">
    <source>
        <dbReference type="EMBL" id="EGT46723.1"/>
    </source>
</evidence>
<gene>
    <name evidence="2" type="ORF">CAEBREN_15826</name>
</gene>
<dbReference type="Proteomes" id="UP000008068">
    <property type="component" value="Unassembled WGS sequence"/>
</dbReference>
<proteinExistence type="predicted"/>
<feature type="compositionally biased region" description="Low complexity" evidence="1">
    <location>
        <begin position="300"/>
        <end position="315"/>
    </location>
</feature>
<dbReference type="InParanoid" id="G0MX38"/>
<dbReference type="AlphaFoldDB" id="G0MX38"/>
<accession>G0MX38</accession>
<feature type="compositionally biased region" description="Low complexity" evidence="1">
    <location>
        <begin position="336"/>
        <end position="350"/>
    </location>
</feature>
<reference evidence="3" key="1">
    <citation type="submission" date="2011-07" db="EMBL/GenBank/DDBJ databases">
        <authorList>
            <consortium name="Caenorhabditis brenneri Sequencing and Analysis Consortium"/>
            <person name="Wilson R.K."/>
        </authorList>
    </citation>
    <scope>NUCLEOTIDE SEQUENCE [LARGE SCALE GENOMIC DNA]</scope>
    <source>
        <strain evidence="3">PB2801</strain>
    </source>
</reference>
<feature type="region of interest" description="Disordered" evidence="1">
    <location>
        <begin position="300"/>
        <end position="412"/>
    </location>
</feature>
<sequence length="424" mass="47587">MDKGDGANGHEAEPHEPRSLCSEICQHVTEMNLQMKSLEFANACLQFKNEKITAKNETLQGELTAAKAALQREVANRESMEDMLRQQQNPSSKISGLKECLHQKYKLDKLMEQLSGVGIWVKLFNDPNVTPNTHGIIYNLKRECQQCLEVVKANMKDLENPGYHRMLREYQKIPKVPDSIVRITKTDAFVAFMKSLPDPKVSMSDEQYKAYIGQKDLSYYDFNVHGALFNHQVGPDMYSSQFPYPDQHAHPIYENQFGNQNVVPSMYTQSQFTPNHRQQNGYGNALDQHVQQAPNNRFYQNIRQPPRGQRPIPQNVQGAQYRPDAQGDYYGLNRLSGSSTSHQSTSNAYSESGYSGSLSNGQQRPPHNFSSGGAINSQGPSGSQRARQASSQSLTASANATPSTPSEPESENVWKAFSTLNFNL</sequence>
<dbReference type="HOGENOM" id="CLU_647646_0_0_1"/>
<feature type="compositionally biased region" description="Low complexity" evidence="1">
    <location>
        <begin position="383"/>
        <end position="401"/>
    </location>
</feature>
<feature type="compositionally biased region" description="Polar residues" evidence="1">
    <location>
        <begin position="352"/>
        <end position="382"/>
    </location>
</feature>
<organism evidence="3">
    <name type="scientific">Caenorhabditis brenneri</name>
    <name type="common">Nematode worm</name>
    <dbReference type="NCBI Taxonomy" id="135651"/>
    <lineage>
        <taxon>Eukaryota</taxon>
        <taxon>Metazoa</taxon>
        <taxon>Ecdysozoa</taxon>
        <taxon>Nematoda</taxon>
        <taxon>Chromadorea</taxon>
        <taxon>Rhabditida</taxon>
        <taxon>Rhabditina</taxon>
        <taxon>Rhabditomorpha</taxon>
        <taxon>Rhabditoidea</taxon>
        <taxon>Rhabditidae</taxon>
        <taxon>Peloderinae</taxon>
        <taxon>Caenorhabditis</taxon>
    </lineage>
</organism>
<keyword evidence="3" id="KW-1185">Reference proteome</keyword>
<protein>
    <submittedName>
        <fullName evidence="2">Uncharacterized protein</fullName>
    </submittedName>
</protein>